<reference evidence="3 4" key="1">
    <citation type="submission" date="2016-02" db="EMBL/GenBank/DDBJ databases">
        <authorList>
            <consortium name="Pathogen Informatics"/>
        </authorList>
    </citation>
    <scope>NUCLEOTIDE SEQUENCE [LARGE SCALE GENOMIC DNA]</scope>
    <source>
        <strain evidence="1 4">LSS48</strain>
        <strain evidence="2 3">LSS80</strain>
    </source>
</reference>
<dbReference type="AlphaFoldDB" id="A0A123TGI2"/>
<dbReference type="EMBL" id="FIIE01000033">
    <property type="protein sequence ID" value="CYW07426.1"/>
    <property type="molecule type" value="Genomic_DNA"/>
</dbReference>
<dbReference type="Proteomes" id="UP000070960">
    <property type="component" value="Unassembled WGS sequence"/>
</dbReference>
<proteinExistence type="predicted"/>
<gene>
    <name evidence="1" type="ORF">ERS132410_01277</name>
    <name evidence="2" type="ORF">ERS132442_02195</name>
</gene>
<accession>A0A123TGI2</accession>
<evidence type="ECO:0000313" key="2">
    <source>
        <dbReference type="EMBL" id="CYW07426.1"/>
    </source>
</evidence>
<dbReference type="EMBL" id="FIGO01000006">
    <property type="protein sequence ID" value="CYU86936.1"/>
    <property type="molecule type" value="Genomic_DNA"/>
</dbReference>
<organism evidence="1 4">
    <name type="scientific">Streptococcus suis</name>
    <dbReference type="NCBI Taxonomy" id="1307"/>
    <lineage>
        <taxon>Bacteria</taxon>
        <taxon>Bacillati</taxon>
        <taxon>Bacillota</taxon>
        <taxon>Bacilli</taxon>
        <taxon>Lactobacillales</taxon>
        <taxon>Streptococcaceae</taxon>
        <taxon>Streptococcus</taxon>
    </lineage>
</organism>
<dbReference type="Proteomes" id="UP000073485">
    <property type="component" value="Unassembled WGS sequence"/>
</dbReference>
<dbReference type="RefSeq" id="WP_024392776.1">
    <property type="nucleotide sequence ID" value="NZ_CECW01000036.1"/>
</dbReference>
<evidence type="ECO:0000313" key="3">
    <source>
        <dbReference type="Proteomes" id="UP000070960"/>
    </source>
</evidence>
<protein>
    <submittedName>
        <fullName evidence="1">Uncharacterized protein</fullName>
    </submittedName>
</protein>
<evidence type="ECO:0000313" key="1">
    <source>
        <dbReference type="EMBL" id="CYU86936.1"/>
    </source>
</evidence>
<name>A0A123TGI2_STRSU</name>
<evidence type="ECO:0000313" key="4">
    <source>
        <dbReference type="Proteomes" id="UP000073485"/>
    </source>
</evidence>
<sequence length="204" mass="23559">MIINKETNIVFHDFDYSCHQNIHTTRWEIEGIYSQRKMYLEYLIVRLCNFLSDKNISLYLIVGNDNFSKNSRIFNYYKLWKSLKKRGLEVKNGLYSKEISLQKEDKIKFVGAIQIIDGTSVADVVNVLLNRLNSHLLLLPSGEDVTEFLKYGCSRIISENSEYIKQIANRGGVVLFREGNFDDNHTGFLGFGTIPLIDEDLFGV</sequence>